<keyword evidence="1" id="KW-1133">Transmembrane helix</keyword>
<dbReference type="InParanoid" id="A0A7J8I111"/>
<dbReference type="Proteomes" id="UP000550707">
    <property type="component" value="Unassembled WGS sequence"/>
</dbReference>
<comment type="caution">
    <text evidence="3">The sequence shown here is derived from an EMBL/GenBank/DDBJ whole genome shotgun (WGS) entry which is preliminary data.</text>
</comment>
<accession>A0A7J8I111</accession>
<evidence type="ECO:0000313" key="3">
    <source>
        <dbReference type="EMBL" id="KAF6477950.1"/>
    </source>
</evidence>
<name>A0A7J8I111_MOLMO</name>
<keyword evidence="2" id="KW-0732">Signal</keyword>
<keyword evidence="1" id="KW-0472">Membrane</keyword>
<keyword evidence="4" id="KW-1185">Reference proteome</keyword>
<feature type="signal peptide" evidence="2">
    <location>
        <begin position="1"/>
        <end position="17"/>
    </location>
</feature>
<gene>
    <name evidence="3" type="ORF">HJG59_010842</name>
</gene>
<dbReference type="AlphaFoldDB" id="A0A7J8I111"/>
<organism evidence="3 4">
    <name type="scientific">Molossus molossus</name>
    <name type="common">Pallas' mastiff bat</name>
    <name type="synonym">Vespertilio molossus</name>
    <dbReference type="NCBI Taxonomy" id="27622"/>
    <lineage>
        <taxon>Eukaryota</taxon>
        <taxon>Metazoa</taxon>
        <taxon>Chordata</taxon>
        <taxon>Craniata</taxon>
        <taxon>Vertebrata</taxon>
        <taxon>Euteleostomi</taxon>
        <taxon>Mammalia</taxon>
        <taxon>Eutheria</taxon>
        <taxon>Laurasiatheria</taxon>
        <taxon>Chiroptera</taxon>
        <taxon>Yangochiroptera</taxon>
        <taxon>Molossidae</taxon>
        <taxon>Molossus</taxon>
    </lineage>
</organism>
<reference evidence="3 4" key="1">
    <citation type="journal article" date="2020" name="Nature">
        <title>Six reference-quality genomes reveal evolution of bat adaptations.</title>
        <authorList>
            <person name="Jebb D."/>
            <person name="Huang Z."/>
            <person name="Pippel M."/>
            <person name="Hughes G.M."/>
            <person name="Lavrichenko K."/>
            <person name="Devanna P."/>
            <person name="Winkler S."/>
            <person name="Jermiin L.S."/>
            <person name="Skirmuntt E.C."/>
            <person name="Katzourakis A."/>
            <person name="Burkitt-Gray L."/>
            <person name="Ray D.A."/>
            <person name="Sullivan K.A.M."/>
            <person name="Roscito J.G."/>
            <person name="Kirilenko B.M."/>
            <person name="Davalos L.M."/>
            <person name="Corthals A.P."/>
            <person name="Power M.L."/>
            <person name="Jones G."/>
            <person name="Ransome R.D."/>
            <person name="Dechmann D.K.N."/>
            <person name="Locatelli A.G."/>
            <person name="Puechmaille S.J."/>
            <person name="Fedrigo O."/>
            <person name="Jarvis E.D."/>
            <person name="Hiller M."/>
            <person name="Vernes S.C."/>
            <person name="Myers E.W."/>
            <person name="Teeling E.C."/>
        </authorList>
    </citation>
    <scope>NUCLEOTIDE SEQUENCE [LARGE SCALE GENOMIC DNA]</scope>
    <source>
        <strain evidence="3">MMolMol1</strain>
        <tissue evidence="3">Muscle</tissue>
    </source>
</reference>
<dbReference type="EMBL" id="JACASF010000005">
    <property type="protein sequence ID" value="KAF6477950.1"/>
    <property type="molecule type" value="Genomic_DNA"/>
</dbReference>
<keyword evidence="1" id="KW-0812">Transmembrane</keyword>
<protein>
    <submittedName>
        <fullName evidence="3">Uncharacterized protein</fullName>
    </submittedName>
</protein>
<feature type="chain" id="PRO_5029846459" evidence="2">
    <location>
        <begin position="18"/>
        <end position="134"/>
    </location>
</feature>
<evidence type="ECO:0000313" key="4">
    <source>
        <dbReference type="Proteomes" id="UP000550707"/>
    </source>
</evidence>
<sequence length="134" mass="15315">MLKIFFLFFSFFFPIETKSIYTVFSDHPFHQNTFSYFPWSFVFIPSSANGGLTSSKKTQESLWGPKVVLEGVSKLYCSLLVDLSERSNPQISSSVEKDTFLLIIFVNSHCIILASYYVKKKKKPGSYCVLPKTP</sequence>
<evidence type="ECO:0000256" key="1">
    <source>
        <dbReference type="SAM" id="Phobius"/>
    </source>
</evidence>
<feature type="transmembrane region" description="Helical" evidence="1">
    <location>
        <begin position="99"/>
        <end position="118"/>
    </location>
</feature>
<proteinExistence type="predicted"/>
<evidence type="ECO:0000256" key="2">
    <source>
        <dbReference type="SAM" id="SignalP"/>
    </source>
</evidence>